<gene>
    <name evidence="1" type="ORF">PF327_10750</name>
</gene>
<sequence length="501" mass="53016">MENFGFKDYYTKSQMDAALAGKVDANAYSLLQPGEIGFGVAPALPAAYAAIGAVPYDGHDQIASPNRGKYLHTASGADLYHIPKHYVKYVGNTAYFSDVPQDGYVLDRSFINAGVELDGVFVFAYGGSNNGGKLSSQKNAAPLSTSTGNNPISVLDTVPENRYGGIYKAAKSCDSDAFPMPIWQRAMIARLAKAHGEASSSTAVCAFTDVAPYHPKGNNNNALADHADTSVTFTSAGNATYPNCALTGSGVPFAKTTHNGQECGIADLNGNMWEAMSGLIYMARTGATGTTGTNAVALTAHGYTVGQKIAFGATPSSGATYNTAVYEVATVVDADNFTLTTVLERDILATDGIYTGKTFYMLKESVDIRVLADDSTTAGTGAFDLSLYDQVDMSDLFQSNGVWRKLGNAAEQVFEFSTDRNSDAYRRTSLGMPRLAGSSAGGTTEYGNDGIYTYFRHECVPLACGGWNDSSTAGLGAAYFFFYRTSSYYGVGVRASFVALA</sequence>
<proteinExistence type="predicted"/>
<dbReference type="Proteomes" id="UP001169066">
    <property type="component" value="Unassembled WGS sequence"/>
</dbReference>
<accession>A0ABT7QUA4</accession>
<comment type="caution">
    <text evidence="1">The sequence shown here is derived from an EMBL/GenBank/DDBJ whole genome shotgun (WGS) entry which is preliminary data.</text>
</comment>
<reference evidence="1" key="1">
    <citation type="submission" date="2023-01" db="EMBL/GenBank/DDBJ databases">
        <title>Sulfurovum sp. XTW-4 genome assembly.</title>
        <authorList>
            <person name="Wang J."/>
        </authorList>
    </citation>
    <scope>NUCLEOTIDE SEQUENCE</scope>
    <source>
        <strain evidence="1">XTW-4</strain>
    </source>
</reference>
<dbReference type="EMBL" id="JAQIBC010000012">
    <property type="protein sequence ID" value="MDM5264673.1"/>
    <property type="molecule type" value="Genomic_DNA"/>
</dbReference>
<dbReference type="Gene3D" id="2.40.30.20">
    <property type="match status" value="1"/>
</dbReference>
<dbReference type="RefSeq" id="WP_289402573.1">
    <property type="nucleotide sequence ID" value="NZ_JAQIBC010000012.1"/>
</dbReference>
<evidence type="ECO:0000313" key="1">
    <source>
        <dbReference type="EMBL" id="MDM5264673.1"/>
    </source>
</evidence>
<keyword evidence="2" id="KW-1185">Reference proteome</keyword>
<evidence type="ECO:0000313" key="2">
    <source>
        <dbReference type="Proteomes" id="UP001169066"/>
    </source>
</evidence>
<organism evidence="1 2">
    <name type="scientific">Sulfurovum xiamenensis</name>
    <dbReference type="NCBI Taxonomy" id="3019066"/>
    <lineage>
        <taxon>Bacteria</taxon>
        <taxon>Pseudomonadati</taxon>
        <taxon>Campylobacterota</taxon>
        <taxon>Epsilonproteobacteria</taxon>
        <taxon>Campylobacterales</taxon>
        <taxon>Sulfurovaceae</taxon>
        <taxon>Sulfurovum</taxon>
    </lineage>
</organism>
<name>A0ABT7QUA4_9BACT</name>
<dbReference type="InterPro" id="IPR023366">
    <property type="entry name" value="ATP_synth_asu-like_sf"/>
</dbReference>
<protein>
    <submittedName>
        <fullName evidence="1">Uncharacterized protein</fullName>
    </submittedName>
</protein>